<proteinExistence type="predicted"/>
<dbReference type="STRING" id="200991.AUC31_11765"/>
<dbReference type="KEGG" id="prt:AUC31_11765"/>
<organism evidence="2 3">
    <name type="scientific">Planococcus rifietoensis</name>
    <dbReference type="NCBI Taxonomy" id="200991"/>
    <lineage>
        <taxon>Bacteria</taxon>
        <taxon>Bacillati</taxon>
        <taxon>Bacillota</taxon>
        <taxon>Bacilli</taxon>
        <taxon>Bacillales</taxon>
        <taxon>Caryophanaceae</taxon>
        <taxon>Planococcus</taxon>
    </lineage>
</organism>
<dbReference type="InterPro" id="IPR037401">
    <property type="entry name" value="SnoaL-like"/>
</dbReference>
<dbReference type="InterPro" id="IPR032710">
    <property type="entry name" value="NTF2-like_dom_sf"/>
</dbReference>
<dbReference type="AlphaFoldDB" id="A0A0U2ZIG1"/>
<dbReference type="Proteomes" id="UP000067683">
    <property type="component" value="Chromosome"/>
</dbReference>
<dbReference type="Gene3D" id="3.10.450.50">
    <property type="match status" value="1"/>
</dbReference>
<dbReference type="SUPFAM" id="SSF54427">
    <property type="entry name" value="NTF2-like"/>
    <property type="match status" value="1"/>
</dbReference>
<reference evidence="2" key="1">
    <citation type="submission" date="2016-01" db="EMBL/GenBank/DDBJ databases">
        <title>Complete genome of Planococcus rifietoensis type strain M8.</title>
        <authorList>
            <person name="See-Too W.S."/>
        </authorList>
    </citation>
    <scope>NUCLEOTIDE SEQUENCE [LARGE SCALE GENOMIC DNA]</scope>
    <source>
        <strain evidence="2">M8</strain>
    </source>
</reference>
<dbReference type="EMBL" id="CP013659">
    <property type="protein sequence ID" value="ALS75825.1"/>
    <property type="molecule type" value="Genomic_DNA"/>
</dbReference>
<accession>A0A0U2ZIG1</accession>
<evidence type="ECO:0000313" key="2">
    <source>
        <dbReference type="EMBL" id="ALS75825.1"/>
    </source>
</evidence>
<sequence>MTKNFYEVHDVLETYKNAVQEKDEEKLLSLYASDIHIYDCWGSWESKGIQSWQANVSEWFNGLRKNDVRLEVAFTDVVIETVSTLAFVHCAVSYTGYQQQTAVKLQQTINRFTYGLRKTQDSWEIVHEHSSLPIDFETGKGMFDLK</sequence>
<dbReference type="Pfam" id="PF13474">
    <property type="entry name" value="SnoaL_3"/>
    <property type="match status" value="1"/>
</dbReference>
<dbReference type="RefSeq" id="WP_058382528.1">
    <property type="nucleotide sequence ID" value="NZ_CP013659.2"/>
</dbReference>
<protein>
    <recommendedName>
        <fullName evidence="1">SnoaL-like domain-containing protein</fullName>
    </recommendedName>
</protein>
<name>A0A0U2ZIG1_9BACL</name>
<dbReference type="OrthoDB" id="9812295at2"/>
<gene>
    <name evidence="2" type="ORF">AUC31_11765</name>
</gene>
<feature type="domain" description="SnoaL-like" evidence="1">
    <location>
        <begin position="8"/>
        <end position="134"/>
    </location>
</feature>
<evidence type="ECO:0000259" key="1">
    <source>
        <dbReference type="Pfam" id="PF13474"/>
    </source>
</evidence>
<evidence type="ECO:0000313" key="3">
    <source>
        <dbReference type="Proteomes" id="UP000067683"/>
    </source>
</evidence>
<keyword evidence="3" id="KW-1185">Reference proteome</keyword>